<dbReference type="EnsemblPlants" id="LPERR01G12720.1">
    <property type="protein sequence ID" value="LPERR01G12720.1"/>
    <property type="gene ID" value="LPERR01G12720"/>
</dbReference>
<proteinExistence type="predicted"/>
<dbReference type="Proteomes" id="UP000032180">
    <property type="component" value="Chromosome 1"/>
</dbReference>
<dbReference type="HOGENOM" id="CLU_2323800_0_0_1"/>
<reference evidence="1 2" key="1">
    <citation type="submission" date="2012-08" db="EMBL/GenBank/DDBJ databases">
        <title>Oryza genome evolution.</title>
        <authorList>
            <person name="Wing R.A."/>
        </authorList>
    </citation>
    <scope>NUCLEOTIDE SEQUENCE</scope>
</reference>
<organism evidence="1 2">
    <name type="scientific">Leersia perrieri</name>
    <dbReference type="NCBI Taxonomy" id="77586"/>
    <lineage>
        <taxon>Eukaryota</taxon>
        <taxon>Viridiplantae</taxon>
        <taxon>Streptophyta</taxon>
        <taxon>Embryophyta</taxon>
        <taxon>Tracheophyta</taxon>
        <taxon>Spermatophyta</taxon>
        <taxon>Magnoliopsida</taxon>
        <taxon>Liliopsida</taxon>
        <taxon>Poales</taxon>
        <taxon>Poaceae</taxon>
        <taxon>BOP clade</taxon>
        <taxon>Oryzoideae</taxon>
        <taxon>Oryzeae</taxon>
        <taxon>Oryzinae</taxon>
        <taxon>Leersia</taxon>
    </lineage>
</organism>
<reference evidence="2" key="2">
    <citation type="submission" date="2013-12" db="EMBL/GenBank/DDBJ databases">
        <authorList>
            <person name="Yu Y."/>
            <person name="Lee S."/>
            <person name="de Baynast K."/>
            <person name="Wissotski M."/>
            <person name="Liu L."/>
            <person name="Talag J."/>
            <person name="Goicoechea J."/>
            <person name="Angelova A."/>
            <person name="Jetty R."/>
            <person name="Kudrna D."/>
            <person name="Golser W."/>
            <person name="Rivera L."/>
            <person name="Zhang J."/>
            <person name="Wing R."/>
        </authorList>
    </citation>
    <scope>NUCLEOTIDE SEQUENCE</scope>
</reference>
<evidence type="ECO:0000313" key="1">
    <source>
        <dbReference type="EnsemblPlants" id="LPERR01G12720.1"/>
    </source>
</evidence>
<name>A0A0D9V0F9_9ORYZ</name>
<reference evidence="1" key="3">
    <citation type="submission" date="2015-04" db="UniProtKB">
        <authorList>
            <consortium name="EnsemblPlants"/>
        </authorList>
    </citation>
    <scope>IDENTIFICATION</scope>
</reference>
<protein>
    <submittedName>
        <fullName evidence="1">Uncharacterized protein</fullName>
    </submittedName>
</protein>
<dbReference type="Gramene" id="LPERR01G12720.1">
    <property type="protein sequence ID" value="LPERR01G12720.1"/>
    <property type="gene ID" value="LPERR01G12720"/>
</dbReference>
<dbReference type="AlphaFoldDB" id="A0A0D9V0F9"/>
<keyword evidence="2" id="KW-1185">Reference proteome</keyword>
<dbReference type="STRING" id="77586.A0A0D9V0F9"/>
<accession>A0A0D9V0F9</accession>
<evidence type="ECO:0000313" key="2">
    <source>
        <dbReference type="Proteomes" id="UP000032180"/>
    </source>
</evidence>
<sequence>MERVEGFKYPRSPKLAVTSRKTQTQVRTIVQTIRTLRRRSGHSGVLAWMLHRVVLDLYIWLVNLRLATAGYGTVLGVTRSLHSGEILEKAFYTGTRPFN</sequence>